<protein>
    <submittedName>
        <fullName evidence="1">Beta-glucosidase</fullName>
    </submittedName>
</protein>
<dbReference type="KEGG" id="phr:C6569_16140"/>
<keyword evidence="2" id="KW-1185">Reference proteome</keyword>
<reference evidence="1 2" key="1">
    <citation type="submission" date="2018-03" db="EMBL/GenBank/DDBJ databases">
        <title>Genome sequencing of Phreatobacter sp.</title>
        <authorList>
            <person name="Kim S.-J."/>
            <person name="Heo J."/>
            <person name="Kwon S.-W."/>
        </authorList>
    </citation>
    <scope>NUCLEOTIDE SEQUENCE [LARGE SCALE GENOMIC DNA]</scope>
    <source>
        <strain evidence="1 2">S-12</strain>
    </source>
</reference>
<dbReference type="InterPro" id="IPR017853">
    <property type="entry name" value="GH"/>
</dbReference>
<evidence type="ECO:0000313" key="1">
    <source>
        <dbReference type="EMBL" id="AVO47723.1"/>
    </source>
</evidence>
<dbReference type="Gene3D" id="3.20.20.80">
    <property type="entry name" value="Glycosidases"/>
    <property type="match status" value="1"/>
</dbReference>
<organism evidence="1 2">
    <name type="scientific">Phreatobacter cathodiphilus</name>
    <dbReference type="NCBI Taxonomy" id="1868589"/>
    <lineage>
        <taxon>Bacteria</taxon>
        <taxon>Pseudomonadati</taxon>
        <taxon>Pseudomonadota</taxon>
        <taxon>Alphaproteobacteria</taxon>
        <taxon>Hyphomicrobiales</taxon>
        <taxon>Phreatobacteraceae</taxon>
        <taxon>Phreatobacter</taxon>
    </lineage>
</organism>
<dbReference type="AlphaFoldDB" id="A0A2S0NIB3"/>
<sequence length="368" mass="40935">MAGFECATHRRRDGRRLDLLAATGHDRLAAGDYRTMAGLGLRTVRDGLRWHLIEQAPGVYDWSSALPMLRAAREADVQVIWDLFHFGWPDGLDIWSPDFVERFARFSAAAAELVVAESDGIPLFCVANEMSFLAWAGGDVAAINPCARQRGRPLKEQLVRAAVAAIDAIRAVQPSSRFLSAEPAIHIHSYSRSAAVRRAAETYRLAQFEALDMMAGRVAPELGGREDLVDIVGLNYYPRNQWLHRSSTLPLGHHGYRPFSEILQETFARYGRPIIIAETGAERSARSSWLHYVSSEVRRARAEGVPVEGICLYPVLDYPGWDDGRLCETGLLTMPDARGERSLHAEFAEELAHQQARFAQPTSRSGRG</sequence>
<dbReference type="SUPFAM" id="SSF51445">
    <property type="entry name" value="(Trans)glycosidases"/>
    <property type="match status" value="1"/>
</dbReference>
<gene>
    <name evidence="1" type="ORF">C6569_16140</name>
</gene>
<evidence type="ECO:0000313" key="2">
    <source>
        <dbReference type="Proteomes" id="UP000237889"/>
    </source>
</evidence>
<name>A0A2S0NIB3_9HYPH</name>
<accession>A0A2S0NIB3</accession>
<dbReference type="OrthoDB" id="9816564at2"/>
<proteinExistence type="predicted"/>
<dbReference type="EMBL" id="CP027668">
    <property type="protein sequence ID" value="AVO47723.1"/>
    <property type="molecule type" value="Genomic_DNA"/>
</dbReference>
<dbReference type="Proteomes" id="UP000237889">
    <property type="component" value="Chromosome"/>
</dbReference>